<dbReference type="EMBL" id="CP011308">
    <property type="protein sequence ID" value="AKF24901.1"/>
    <property type="molecule type" value="Genomic_DNA"/>
</dbReference>
<reference evidence="2" key="2">
    <citation type="journal article" date="2017" name="Stand. Genomic Sci.">
        <title>Complete genome sequence of the sulfur-oxidizing chemolithoautotrophic Sulfurovum lithotrophicum 42BKTT.</title>
        <authorList>
            <person name="Jeon W."/>
            <person name="Priscilla L."/>
            <person name="Park G."/>
            <person name="Lee H."/>
            <person name="Lee N."/>
            <person name="Lee D."/>
            <person name="Kwon H."/>
            <person name="Ahn I."/>
            <person name="Lee C."/>
            <person name="Lee H."/>
            <person name="Ahn J."/>
        </authorList>
    </citation>
    <scope>NUCLEOTIDE SEQUENCE [LARGE SCALE GENOMIC DNA]</scope>
    <source>
        <strain evidence="2">ATCC BAA-797 / 42BKT</strain>
    </source>
</reference>
<name>A0A7U4M125_9BACT</name>
<gene>
    <name evidence="1" type="ORF">YH65_05480</name>
</gene>
<accession>A0A7U4M125</accession>
<dbReference type="Proteomes" id="UP000034444">
    <property type="component" value="Chromosome"/>
</dbReference>
<keyword evidence="2" id="KW-1185">Reference proteome</keyword>
<dbReference type="AlphaFoldDB" id="A0A7U4M125"/>
<reference evidence="1 2" key="1">
    <citation type="submission" date="2015-04" db="EMBL/GenBank/DDBJ databases">
        <title>Complete genome sequence of Sulfurovum lithotrophicum ATCC BAA-797T.</title>
        <authorList>
            <person name="Ahn J."/>
            <person name="Park G."/>
            <person name="Jeon W."/>
            <person name="Jang Y."/>
            <person name="Jang M."/>
            <person name="Lee H."/>
            <person name="Lee H."/>
        </authorList>
    </citation>
    <scope>NUCLEOTIDE SEQUENCE [LARGE SCALE GENOMIC DNA]</scope>
    <source>
        <strain evidence="2">ATCC BAA-797 / 42BKT</strain>
    </source>
</reference>
<proteinExistence type="predicted"/>
<dbReference type="OrthoDB" id="7057459at2"/>
<organism evidence="1 2">
    <name type="scientific">Sulfurovum lithotrophicum</name>
    <dbReference type="NCBI Taxonomy" id="206403"/>
    <lineage>
        <taxon>Bacteria</taxon>
        <taxon>Pseudomonadati</taxon>
        <taxon>Campylobacterota</taxon>
        <taxon>Epsilonproteobacteria</taxon>
        <taxon>Campylobacterales</taxon>
        <taxon>Sulfurovaceae</taxon>
        <taxon>Sulfurovum</taxon>
    </lineage>
</organism>
<dbReference type="RefSeq" id="WP_046550988.1">
    <property type="nucleotide sequence ID" value="NZ_CP011308.1"/>
</dbReference>
<evidence type="ECO:0000313" key="2">
    <source>
        <dbReference type="Proteomes" id="UP000034444"/>
    </source>
</evidence>
<dbReference type="KEGG" id="slh:YH65_05480"/>
<protein>
    <submittedName>
        <fullName evidence="1">Uncharacterized protein</fullName>
    </submittedName>
</protein>
<evidence type="ECO:0000313" key="1">
    <source>
        <dbReference type="EMBL" id="AKF24901.1"/>
    </source>
</evidence>
<sequence length="238" mass="26855">MLQAIHFKNIVENVENKFKTLPITISMLDSVDTASRDAMAKMNKGIKKHSLIGVLFCSPNTNFCKNEILDNLNFFHHSSADAIDFYCCGYGANWPEQEYLDQKVVTKINGTDWQYSDEALVDVIQEFETSTEWKYSGEAELLLLDVSPSNNSSLNINNAIVCNLEKMQKDKAFSSVRAFIQNLIRYASSDDNANAWKLSDKQGGTIAVDFLKDTLIGLLPKTLQSSYRKAENFAIRKI</sequence>